<feature type="region of interest" description="Disordered" evidence="6">
    <location>
        <begin position="1"/>
        <end position="20"/>
    </location>
</feature>
<reference evidence="9" key="1">
    <citation type="journal article" date="2016" name="Mol. Ecol. Resour.">
        <title>Evaluation of the impact of RNA preservation methods of spiders for de novo transcriptome assembly.</title>
        <authorList>
            <person name="Kono N."/>
            <person name="Nakamura H."/>
            <person name="Ito Y."/>
            <person name="Tomita M."/>
            <person name="Arakawa K."/>
        </authorList>
    </citation>
    <scope>NUCLEOTIDE SEQUENCE</scope>
    <source>
        <tissue evidence="9">Whole body</tissue>
    </source>
</reference>
<evidence type="ECO:0000259" key="8">
    <source>
        <dbReference type="PROSITE" id="PS51225"/>
    </source>
</evidence>
<feature type="transmembrane region" description="Helical" evidence="7">
    <location>
        <begin position="78"/>
        <end position="99"/>
    </location>
</feature>
<dbReference type="PANTHER" id="PTHR22776">
    <property type="entry name" value="MARVEL-CONTAINING POTENTIAL LIPID RAFT-ASSOCIATED PROTEIN"/>
    <property type="match status" value="1"/>
</dbReference>
<dbReference type="PROSITE" id="PS51225">
    <property type="entry name" value="MARVEL"/>
    <property type="match status" value="1"/>
</dbReference>
<dbReference type="Pfam" id="PF01284">
    <property type="entry name" value="MARVEL"/>
    <property type="match status" value="1"/>
</dbReference>
<evidence type="ECO:0000313" key="9">
    <source>
        <dbReference type="EMBL" id="LAA05268.1"/>
    </source>
</evidence>
<accession>A0A2L2YAU2</accession>
<dbReference type="EMBL" id="IAAA01016702">
    <property type="protein sequence ID" value="LAA05268.1"/>
    <property type="molecule type" value="mRNA"/>
</dbReference>
<keyword evidence="2 5" id="KW-0812">Transmembrane</keyword>
<dbReference type="InterPro" id="IPR050578">
    <property type="entry name" value="MARVEL-CKLF_proteins"/>
</dbReference>
<evidence type="ECO:0000256" key="6">
    <source>
        <dbReference type="SAM" id="MobiDB-lite"/>
    </source>
</evidence>
<evidence type="ECO:0000256" key="5">
    <source>
        <dbReference type="PROSITE-ProRule" id="PRU00581"/>
    </source>
</evidence>
<proteinExistence type="evidence at transcript level"/>
<feature type="transmembrane region" description="Helical" evidence="7">
    <location>
        <begin position="52"/>
        <end position="72"/>
    </location>
</feature>
<dbReference type="AlphaFoldDB" id="A0A2L2YAU2"/>
<feature type="transmembrane region" description="Helical" evidence="7">
    <location>
        <begin position="111"/>
        <end position="134"/>
    </location>
</feature>
<keyword evidence="3 7" id="KW-1133">Transmembrane helix</keyword>
<evidence type="ECO:0000256" key="2">
    <source>
        <dbReference type="ARBA" id="ARBA00022692"/>
    </source>
</evidence>
<organism evidence="9">
    <name type="scientific">Parasteatoda tepidariorum</name>
    <name type="common">Common house spider</name>
    <name type="synonym">Achaearanea tepidariorum</name>
    <dbReference type="NCBI Taxonomy" id="114398"/>
    <lineage>
        <taxon>Eukaryota</taxon>
        <taxon>Metazoa</taxon>
        <taxon>Ecdysozoa</taxon>
        <taxon>Arthropoda</taxon>
        <taxon>Chelicerata</taxon>
        <taxon>Arachnida</taxon>
        <taxon>Araneae</taxon>
        <taxon>Araneomorphae</taxon>
        <taxon>Entelegynae</taxon>
        <taxon>Araneoidea</taxon>
        <taxon>Theridiidae</taxon>
        <taxon>Parasteatoda</taxon>
    </lineage>
</organism>
<dbReference type="OrthoDB" id="6258237at2759"/>
<dbReference type="PANTHER" id="PTHR22776:SF97">
    <property type="entry name" value="RE01453P"/>
    <property type="match status" value="1"/>
</dbReference>
<evidence type="ECO:0000256" key="7">
    <source>
        <dbReference type="SAM" id="Phobius"/>
    </source>
</evidence>
<dbReference type="EMBL" id="IAAA01016703">
    <property type="protein sequence ID" value="LAA05272.1"/>
    <property type="molecule type" value="mRNA"/>
</dbReference>
<evidence type="ECO:0000256" key="3">
    <source>
        <dbReference type="ARBA" id="ARBA00022989"/>
    </source>
</evidence>
<feature type="transmembrane region" description="Helical" evidence="7">
    <location>
        <begin position="154"/>
        <end position="176"/>
    </location>
</feature>
<dbReference type="GO" id="GO:0016020">
    <property type="term" value="C:membrane"/>
    <property type="evidence" value="ECO:0007669"/>
    <property type="project" value="UniProtKB-SubCell"/>
</dbReference>
<comment type="subcellular location">
    <subcellularLocation>
        <location evidence="1">Membrane</location>
        <topology evidence="1">Multi-pass membrane protein</topology>
    </subcellularLocation>
</comment>
<evidence type="ECO:0000256" key="4">
    <source>
        <dbReference type="ARBA" id="ARBA00023136"/>
    </source>
</evidence>
<feature type="domain" description="MARVEL" evidence="8">
    <location>
        <begin position="45"/>
        <end position="180"/>
    </location>
</feature>
<dbReference type="OMA" id="IICMGCG"/>
<feature type="compositionally biased region" description="Polar residues" evidence="6">
    <location>
        <begin position="1"/>
        <end position="13"/>
    </location>
</feature>
<protein>
    <submittedName>
        <fullName evidence="9">CKLF-like MARVEL transmembrane domain-containing protein 4</fullName>
    </submittedName>
</protein>
<evidence type="ECO:0000256" key="1">
    <source>
        <dbReference type="ARBA" id="ARBA00004141"/>
    </source>
</evidence>
<name>A0A2L2YAU2_PARTP</name>
<dbReference type="InterPro" id="IPR008253">
    <property type="entry name" value="Marvel"/>
</dbReference>
<keyword evidence="4 5" id="KW-0472">Membrane</keyword>
<sequence>MAPSETSVQTTNTHKTDTSHSVGVKVTTKAESTGIADNLELNPYYFITVPGILKLVQLLFAIICMGCGSPVVTTYTNFFMFVVAIYFIITLVFCVIYFFTIKRLLPKIPWLLIELCATGVGTVLYFIVSVAQLGATNRRDYHYALTHHGYYSSYIAAGCFGIFNFAAYGAGTFFLFMEWKQSRTPATSTAVAPPTATSNNH</sequence>